<proteinExistence type="predicted"/>
<comment type="caution">
    <text evidence="1">The sequence shown here is derived from an EMBL/GenBank/DDBJ whole genome shotgun (WGS) entry which is preliminary data.</text>
</comment>
<evidence type="ECO:0000313" key="1">
    <source>
        <dbReference type="EMBL" id="KAJ7532811.1"/>
    </source>
</evidence>
<reference evidence="2" key="1">
    <citation type="journal article" date="2024" name="Proc. Natl. Acad. Sci. U.S.A.">
        <title>Extraordinary preservation of gene collinearity over three hundred million years revealed in homosporous lycophytes.</title>
        <authorList>
            <person name="Li C."/>
            <person name="Wickell D."/>
            <person name="Kuo L.Y."/>
            <person name="Chen X."/>
            <person name="Nie B."/>
            <person name="Liao X."/>
            <person name="Peng D."/>
            <person name="Ji J."/>
            <person name="Jenkins J."/>
            <person name="Williams M."/>
            <person name="Shu S."/>
            <person name="Plott C."/>
            <person name="Barry K."/>
            <person name="Rajasekar S."/>
            <person name="Grimwood J."/>
            <person name="Han X."/>
            <person name="Sun S."/>
            <person name="Hou Z."/>
            <person name="He W."/>
            <person name="Dai G."/>
            <person name="Sun C."/>
            <person name="Schmutz J."/>
            <person name="Leebens-Mack J.H."/>
            <person name="Li F.W."/>
            <person name="Wang L."/>
        </authorList>
    </citation>
    <scope>NUCLEOTIDE SEQUENCE [LARGE SCALE GENOMIC DNA]</scope>
    <source>
        <strain evidence="2">cv. PW_Plant_1</strain>
    </source>
</reference>
<sequence length="347" mass="38005">MATTLDAPSQVQHEILGVKLYQNGTVERSEQYNIMFPTAPANPDRATDGALSRDVIIDSGTGNWVRLYIPERALCASEGKAARLPIILYFHGGGFVVCSAADIVFHEICCKIAARIGALVVSLEYRLAPEHKLPSAFEDGFSALKWLQGQVQGSEQQNDGLKDPWLSAHGDFGSCFIMGHSAGGTMVHQTGFAAAAGDGLDRLKIRGLILVVPFFGGVDRTSTEIAYGETGMLTLKISDDFWAMALPEGADRSHPYCTFLTPETQALLKRIELPPSLVVVGAQDTLHDRQIQYVDFLMQAGNDVTLLDYPQYGHHLLYPEVSREEDVGEAYLSMQHFITKCINQNIS</sequence>
<accession>A0ACC2BSP2</accession>
<organism evidence="1 2">
    <name type="scientific">Diphasiastrum complanatum</name>
    <name type="common">Issler's clubmoss</name>
    <name type="synonym">Lycopodium complanatum</name>
    <dbReference type="NCBI Taxonomy" id="34168"/>
    <lineage>
        <taxon>Eukaryota</taxon>
        <taxon>Viridiplantae</taxon>
        <taxon>Streptophyta</taxon>
        <taxon>Embryophyta</taxon>
        <taxon>Tracheophyta</taxon>
        <taxon>Lycopodiopsida</taxon>
        <taxon>Lycopodiales</taxon>
        <taxon>Lycopodiaceae</taxon>
        <taxon>Lycopodioideae</taxon>
        <taxon>Diphasiastrum</taxon>
    </lineage>
</organism>
<evidence type="ECO:0000313" key="2">
    <source>
        <dbReference type="Proteomes" id="UP001162992"/>
    </source>
</evidence>
<dbReference type="Proteomes" id="UP001162992">
    <property type="component" value="Chromosome 13"/>
</dbReference>
<name>A0ACC2BSP2_DIPCM</name>
<protein>
    <submittedName>
        <fullName evidence="1">Uncharacterized protein</fullName>
    </submittedName>
</protein>
<dbReference type="EMBL" id="CM055104">
    <property type="protein sequence ID" value="KAJ7532811.1"/>
    <property type="molecule type" value="Genomic_DNA"/>
</dbReference>
<keyword evidence="2" id="KW-1185">Reference proteome</keyword>
<gene>
    <name evidence="1" type="ORF">O6H91_13G021100</name>
</gene>